<comment type="caution">
    <text evidence="1">The sequence shown here is derived from an EMBL/GenBank/DDBJ whole genome shotgun (WGS) entry which is preliminary data.</text>
</comment>
<dbReference type="EMBL" id="JASSZA010000009">
    <property type="protein sequence ID" value="KAK2101627.1"/>
    <property type="molecule type" value="Genomic_DNA"/>
</dbReference>
<dbReference type="Proteomes" id="UP001266305">
    <property type="component" value="Unassembled WGS sequence"/>
</dbReference>
<keyword evidence="2" id="KW-1185">Reference proteome</keyword>
<reference evidence="1 2" key="1">
    <citation type="submission" date="2023-05" db="EMBL/GenBank/DDBJ databases">
        <title>B98-5 Cell Line De Novo Hybrid Assembly: An Optical Mapping Approach.</title>
        <authorList>
            <person name="Kananen K."/>
            <person name="Auerbach J.A."/>
            <person name="Kautto E."/>
            <person name="Blachly J.S."/>
        </authorList>
    </citation>
    <scope>NUCLEOTIDE SEQUENCE [LARGE SCALE GENOMIC DNA]</scope>
    <source>
        <strain evidence="1">B95-8</strain>
        <tissue evidence="1">Cell line</tissue>
    </source>
</reference>
<gene>
    <name evidence="1" type="ORF">P7K49_019293</name>
</gene>
<sequence>MHIQGLQEELAYLKKSHNEEISAVGGQVNGEVDSAPGGGLAMILGDTLVTSQTEELSREVTGHREQIQISKFESQTGSAPSAAVALNESCIGRRTVGTEACVEAQLVRIQALSSGAEVQLGDVCADRQRPEQEITTDRILLERQKDSYGNLPSCKVC</sequence>
<accession>A0ABQ9UX08</accession>
<proteinExistence type="predicted"/>
<protein>
    <submittedName>
        <fullName evidence="1">Uncharacterized protein</fullName>
    </submittedName>
</protein>
<organism evidence="1 2">
    <name type="scientific">Saguinus oedipus</name>
    <name type="common">Cotton-top tamarin</name>
    <name type="synonym">Oedipomidas oedipus</name>
    <dbReference type="NCBI Taxonomy" id="9490"/>
    <lineage>
        <taxon>Eukaryota</taxon>
        <taxon>Metazoa</taxon>
        <taxon>Chordata</taxon>
        <taxon>Craniata</taxon>
        <taxon>Vertebrata</taxon>
        <taxon>Euteleostomi</taxon>
        <taxon>Mammalia</taxon>
        <taxon>Eutheria</taxon>
        <taxon>Euarchontoglires</taxon>
        <taxon>Primates</taxon>
        <taxon>Haplorrhini</taxon>
        <taxon>Platyrrhini</taxon>
        <taxon>Cebidae</taxon>
        <taxon>Callitrichinae</taxon>
        <taxon>Saguinus</taxon>
    </lineage>
</organism>
<evidence type="ECO:0000313" key="2">
    <source>
        <dbReference type="Proteomes" id="UP001266305"/>
    </source>
</evidence>
<name>A0ABQ9UX08_SAGOE</name>
<evidence type="ECO:0000313" key="1">
    <source>
        <dbReference type="EMBL" id="KAK2101627.1"/>
    </source>
</evidence>